<dbReference type="CDD" id="cd01949">
    <property type="entry name" value="GGDEF"/>
    <property type="match status" value="1"/>
</dbReference>
<dbReference type="SMART" id="SM00267">
    <property type="entry name" value="GGDEF"/>
    <property type="match status" value="1"/>
</dbReference>
<evidence type="ECO:0000313" key="4">
    <source>
        <dbReference type="EMBL" id="PWW02258.1"/>
    </source>
</evidence>
<name>A0A317PQM6_9HYPH</name>
<proteinExistence type="predicted"/>
<dbReference type="InterPro" id="IPR035919">
    <property type="entry name" value="EAL_sf"/>
</dbReference>
<accession>A0A317PQM6</accession>
<gene>
    <name evidence="4" type="ORF">DFR52_102926</name>
</gene>
<dbReference type="OrthoDB" id="9814202at2"/>
<dbReference type="InterPro" id="IPR001633">
    <property type="entry name" value="EAL_dom"/>
</dbReference>
<keyword evidence="5" id="KW-1185">Reference proteome</keyword>
<dbReference type="CDD" id="cd01948">
    <property type="entry name" value="EAL"/>
    <property type="match status" value="1"/>
</dbReference>
<feature type="domain" description="GGDEF" evidence="3">
    <location>
        <begin position="250"/>
        <end position="386"/>
    </location>
</feature>
<comment type="caution">
    <text evidence="4">The sequence shown here is derived from an EMBL/GenBank/DDBJ whole genome shotgun (WGS) entry which is preliminary data.</text>
</comment>
<dbReference type="Pfam" id="PF00990">
    <property type="entry name" value="GGDEF"/>
    <property type="match status" value="1"/>
</dbReference>
<organism evidence="4 5">
    <name type="scientific">Hoeflea marina</name>
    <dbReference type="NCBI Taxonomy" id="274592"/>
    <lineage>
        <taxon>Bacteria</taxon>
        <taxon>Pseudomonadati</taxon>
        <taxon>Pseudomonadota</taxon>
        <taxon>Alphaproteobacteria</taxon>
        <taxon>Hyphomicrobiales</taxon>
        <taxon>Rhizobiaceae</taxon>
        <taxon>Hoeflea</taxon>
    </lineage>
</organism>
<dbReference type="Gene3D" id="3.20.20.450">
    <property type="entry name" value="EAL domain"/>
    <property type="match status" value="1"/>
</dbReference>
<dbReference type="Gene3D" id="3.30.70.270">
    <property type="match status" value="1"/>
</dbReference>
<dbReference type="InterPro" id="IPR000160">
    <property type="entry name" value="GGDEF_dom"/>
</dbReference>
<dbReference type="PANTHER" id="PTHR44757:SF2">
    <property type="entry name" value="BIOFILM ARCHITECTURE MAINTENANCE PROTEIN MBAA"/>
    <property type="match status" value="1"/>
</dbReference>
<evidence type="ECO:0000256" key="1">
    <source>
        <dbReference type="SAM" id="Phobius"/>
    </source>
</evidence>
<dbReference type="SUPFAM" id="SSF55073">
    <property type="entry name" value="Nucleotide cyclase"/>
    <property type="match status" value="1"/>
</dbReference>
<dbReference type="AlphaFoldDB" id="A0A317PQM6"/>
<dbReference type="SMART" id="SM00052">
    <property type="entry name" value="EAL"/>
    <property type="match status" value="1"/>
</dbReference>
<protein>
    <submittedName>
        <fullName evidence="4">Diguanylate cyclase (GGDEF)-like protein</fullName>
    </submittedName>
</protein>
<dbReference type="PROSITE" id="PS50887">
    <property type="entry name" value="GGDEF"/>
    <property type="match status" value="1"/>
</dbReference>
<dbReference type="RefSeq" id="WP_110031951.1">
    <property type="nucleotide sequence ID" value="NZ_QGTR01000002.1"/>
</dbReference>
<sequence>MRLPLPTFKLFALGAVVALGAVGVIHSRMVGETESAVARSARYDVAWTGVAGRLEVLQLQKAVASYLATGRQADADQVALFSQIVDGRMTTWDSGIFQRFLDGSDKRRLKFDEMRARLRAVETDLSDLDDPAVRSRIVAELDVIAPVVDRIGADAYTVSVTQAAAVRDELRQKQRLQNRLILGLIGAGALLLVIMGGQNRRVTRAHRAATQSAADFAHLAHHDTLTGLPNRLAFKNAFDDALAHEADGAETLAVLAIDLDGFKAINDLLGHATGDALLKAVADRLSRLVERAGPGNVVSRFGGDEFVVLLRGGSTATGHENMALEILAELGRPYAIHGSTVVVGATIGLSLLNRIDDPLSNPMLDADLALSNAKARGKGVVLEFEPRMRCDYERRGRLESDMKSALANEEIMPFYQMQVDVESGELVGFEALARWRHPEFGWISPDEFIPIAESSSQIIDLGRAILWTACRHARDFPAHVGVSVNLSVGQMLRGDIAATVADVLAATGFPASRLTLEVTESVMISEPDRAMRMLGRLKRLGVSIALDDFGTGYSALGYLRQFDWDELKIDKSFVDNLGRDPRSLSIVRSVADLAGQLGIKVVAEGVETVTQHEILRGTGCNVIQGYLFGRPEPIDQVHVAMLRSLASAGGDTAAPLSRSA</sequence>
<dbReference type="SUPFAM" id="SSF141868">
    <property type="entry name" value="EAL domain-like"/>
    <property type="match status" value="1"/>
</dbReference>
<dbReference type="NCBIfam" id="TIGR00254">
    <property type="entry name" value="GGDEF"/>
    <property type="match status" value="1"/>
</dbReference>
<evidence type="ECO:0000259" key="2">
    <source>
        <dbReference type="PROSITE" id="PS50883"/>
    </source>
</evidence>
<dbReference type="InterPro" id="IPR029787">
    <property type="entry name" value="Nucleotide_cyclase"/>
</dbReference>
<dbReference type="PANTHER" id="PTHR44757">
    <property type="entry name" value="DIGUANYLATE CYCLASE DGCP"/>
    <property type="match status" value="1"/>
</dbReference>
<dbReference type="EMBL" id="QGTR01000002">
    <property type="protein sequence ID" value="PWW02258.1"/>
    <property type="molecule type" value="Genomic_DNA"/>
</dbReference>
<feature type="domain" description="EAL" evidence="2">
    <location>
        <begin position="395"/>
        <end position="645"/>
    </location>
</feature>
<dbReference type="Pfam" id="PF00563">
    <property type="entry name" value="EAL"/>
    <property type="match status" value="1"/>
</dbReference>
<dbReference type="InterPro" id="IPR043128">
    <property type="entry name" value="Rev_trsase/Diguanyl_cyclase"/>
</dbReference>
<keyword evidence="1" id="KW-1133">Transmembrane helix</keyword>
<evidence type="ECO:0000313" key="5">
    <source>
        <dbReference type="Proteomes" id="UP000246352"/>
    </source>
</evidence>
<feature type="transmembrane region" description="Helical" evidence="1">
    <location>
        <begin position="180"/>
        <end position="197"/>
    </location>
</feature>
<reference evidence="4 5" key="1">
    <citation type="submission" date="2018-05" db="EMBL/GenBank/DDBJ databases">
        <title>Genomic Encyclopedia of Type Strains, Phase IV (KMG-IV): sequencing the most valuable type-strain genomes for metagenomic binning, comparative biology and taxonomic classification.</title>
        <authorList>
            <person name="Goeker M."/>
        </authorList>
    </citation>
    <scope>NUCLEOTIDE SEQUENCE [LARGE SCALE GENOMIC DNA]</scope>
    <source>
        <strain evidence="4 5">DSM 16791</strain>
    </source>
</reference>
<keyword evidence="1" id="KW-0472">Membrane</keyword>
<keyword evidence="1" id="KW-0812">Transmembrane</keyword>
<dbReference type="InterPro" id="IPR052155">
    <property type="entry name" value="Biofilm_reg_signaling"/>
</dbReference>
<evidence type="ECO:0000259" key="3">
    <source>
        <dbReference type="PROSITE" id="PS50887"/>
    </source>
</evidence>
<dbReference type="Proteomes" id="UP000246352">
    <property type="component" value="Unassembled WGS sequence"/>
</dbReference>
<dbReference type="PROSITE" id="PS50883">
    <property type="entry name" value="EAL"/>
    <property type="match status" value="1"/>
</dbReference>